<organism evidence="3">
    <name type="scientific">Synechococcus sp. SB0676_bin_10</name>
    <dbReference type="NCBI Taxonomy" id="2604869"/>
    <lineage>
        <taxon>Bacteria</taxon>
        <taxon>Bacillati</taxon>
        <taxon>Cyanobacteriota</taxon>
        <taxon>Cyanophyceae</taxon>
        <taxon>Synechococcales</taxon>
        <taxon>Synechococcaceae</taxon>
        <taxon>Synechococcus</taxon>
    </lineage>
</organism>
<accession>A0A6B1F566</accession>
<evidence type="ECO:0000256" key="2">
    <source>
        <dbReference type="SAM" id="Phobius"/>
    </source>
</evidence>
<reference evidence="3" key="1">
    <citation type="submission" date="2019-09" db="EMBL/GenBank/DDBJ databases">
        <title>Characterisation of the sponge microbiome using genome-centric metagenomics.</title>
        <authorList>
            <person name="Engelberts J.P."/>
            <person name="Robbins S.J."/>
            <person name="De Goeij J.M."/>
            <person name="Aranda M."/>
            <person name="Bell S.C."/>
            <person name="Webster N.S."/>
        </authorList>
    </citation>
    <scope>NUCLEOTIDE SEQUENCE</scope>
    <source>
        <strain evidence="3">SB0676_bin_10</strain>
    </source>
</reference>
<dbReference type="AlphaFoldDB" id="A0A6B1F566"/>
<sequence>MPETWQHTVNHLLDVVLAFSGLSLVLGYGVPVLALLLLLLPTAFPELSRPRDVLWSLVLAALAPVLLLNRLPVFSSAGFGELIATVLMARLAAEVGQGRWGALTPDQRSALRHLPRWRRAGTDLVAAVAQAAKDAWNASVQAAKAVWSATVQTSKDAWSAVSGQKGPVEEQRQHGQPAQKPVRKQWVRPDPSDGMQVDQDGETSPGIPDKATEVGASSAPATGN</sequence>
<keyword evidence="2" id="KW-0812">Transmembrane</keyword>
<feature type="transmembrane region" description="Helical" evidence="2">
    <location>
        <begin position="15"/>
        <end position="40"/>
    </location>
</feature>
<feature type="transmembrane region" description="Helical" evidence="2">
    <location>
        <begin position="52"/>
        <end position="68"/>
    </location>
</feature>
<gene>
    <name evidence="3" type="ORF">F4162_05740</name>
</gene>
<keyword evidence="2" id="KW-1133">Transmembrane helix</keyword>
<keyword evidence="2" id="KW-0472">Membrane</keyword>
<evidence type="ECO:0000313" key="3">
    <source>
        <dbReference type="EMBL" id="MYG38480.1"/>
    </source>
</evidence>
<name>A0A6B1F566_9SYNE</name>
<evidence type="ECO:0000256" key="1">
    <source>
        <dbReference type="SAM" id="MobiDB-lite"/>
    </source>
</evidence>
<proteinExistence type="predicted"/>
<protein>
    <submittedName>
        <fullName evidence="3">Uncharacterized protein</fullName>
    </submittedName>
</protein>
<feature type="region of interest" description="Disordered" evidence="1">
    <location>
        <begin position="158"/>
        <end position="224"/>
    </location>
</feature>
<dbReference type="EMBL" id="VYDO01000186">
    <property type="protein sequence ID" value="MYG38480.1"/>
    <property type="molecule type" value="Genomic_DNA"/>
</dbReference>
<comment type="caution">
    <text evidence="3">The sequence shown here is derived from an EMBL/GenBank/DDBJ whole genome shotgun (WGS) entry which is preliminary data.</text>
</comment>
<feature type="non-terminal residue" evidence="3">
    <location>
        <position position="224"/>
    </location>
</feature>